<comment type="caution">
    <text evidence="3">The sequence shown here is derived from an EMBL/GenBank/DDBJ whole genome shotgun (WGS) entry which is preliminary data.</text>
</comment>
<feature type="compositionally biased region" description="Basic and acidic residues" evidence="1">
    <location>
        <begin position="578"/>
        <end position="588"/>
    </location>
</feature>
<feature type="region of interest" description="Disordered" evidence="1">
    <location>
        <begin position="578"/>
        <end position="601"/>
    </location>
</feature>
<keyword evidence="2" id="KW-0812">Transmembrane</keyword>
<dbReference type="AlphaFoldDB" id="A0A2G6E0K9"/>
<keyword evidence="2" id="KW-1133">Transmembrane helix</keyword>
<feature type="transmembrane region" description="Helical" evidence="2">
    <location>
        <begin position="147"/>
        <end position="168"/>
    </location>
</feature>
<evidence type="ECO:0000313" key="4">
    <source>
        <dbReference type="Proteomes" id="UP000229740"/>
    </source>
</evidence>
<organism evidence="3 4">
    <name type="scientific">candidate division KSB3 bacterium</name>
    <dbReference type="NCBI Taxonomy" id="2044937"/>
    <lineage>
        <taxon>Bacteria</taxon>
        <taxon>candidate division KSB3</taxon>
    </lineage>
</organism>
<proteinExistence type="predicted"/>
<evidence type="ECO:0000313" key="3">
    <source>
        <dbReference type="EMBL" id="PID55594.1"/>
    </source>
</evidence>
<accession>A0A2G6E0K9</accession>
<evidence type="ECO:0000256" key="2">
    <source>
        <dbReference type="SAM" id="Phobius"/>
    </source>
</evidence>
<name>A0A2G6E0K9_9BACT</name>
<keyword evidence="2" id="KW-0472">Membrane</keyword>
<sequence length="601" mass="67546">MSTFMPRFPSYSHHKIPKRLHLFKPSHYALFAYWIYFRPMALKCYFHQSLPGLFETKEPIGFWGKWKTPAYRNLFVMMPIVSMLLSAVLGGTVALASAWKFDVPIDWNRWLDGGMLGIALGMTIGMAFGTVGRVFGGPVQGTMVSTVYAVTIGVMGGVSLSISSGLPFADLTEGVEVVGAVLGILGGMAFTLDLEIGLALSLAFAVMALLSFGAGFLLQHVFGLTLGALVARGVMSAAFVIGAFRLPVYLLQCVLAFGGLRLHRLHPVLWDELTILPLPCTRIVLSKMLRQDETYGLRLLTDVSRNHFRRNDVHAVLYRYVHRHPTPLRFLYELLHTSIMNEYLLLPLNRQHQEHYADVRYVILGELALRPVEAMKHPRVRRSSRSLKMRLRKQTALTDFAGMLFDFLTESSVQQDRFDLRSYESIFQSVLHDPDGEEICLSYECMAAFLSYLQLEQLPEAEKLSAELSRNVYFEEAVRPTVLIALSMLGNVGKNIAPYLHSTNPQVQLMALARATADLNDIHEYVTSEVLFSEQAILLRIIQHWQQLILSAIGRFGQSKPRADLQMTFHAVSSSRKNDWGVERRTEGDPAQISLPFAESS</sequence>
<feature type="transmembrane region" description="Helical" evidence="2">
    <location>
        <begin position="74"/>
        <end position="96"/>
    </location>
</feature>
<feature type="transmembrane region" description="Helical" evidence="2">
    <location>
        <begin position="116"/>
        <end position="135"/>
    </location>
</feature>
<reference evidence="3 4" key="1">
    <citation type="submission" date="2017-10" db="EMBL/GenBank/DDBJ databases">
        <title>Novel microbial diversity and functional potential in the marine mammal oral microbiome.</title>
        <authorList>
            <person name="Dudek N.K."/>
            <person name="Sun C.L."/>
            <person name="Burstein D."/>
            <person name="Kantor R.S."/>
            <person name="Aliaga Goltsman D.S."/>
            <person name="Bik E.M."/>
            <person name="Thomas B.C."/>
            <person name="Banfield J.F."/>
            <person name="Relman D.A."/>
        </authorList>
    </citation>
    <scope>NUCLEOTIDE SEQUENCE [LARGE SCALE GENOMIC DNA]</scope>
    <source>
        <strain evidence="3">DOLZORAL124_49_17</strain>
    </source>
</reference>
<evidence type="ECO:0000256" key="1">
    <source>
        <dbReference type="SAM" id="MobiDB-lite"/>
    </source>
</evidence>
<dbReference type="EMBL" id="PDPS01000058">
    <property type="protein sequence ID" value="PID55594.1"/>
    <property type="molecule type" value="Genomic_DNA"/>
</dbReference>
<feature type="transmembrane region" description="Helical" evidence="2">
    <location>
        <begin position="234"/>
        <end position="257"/>
    </location>
</feature>
<gene>
    <name evidence="3" type="ORF">CSB45_15230</name>
</gene>
<protein>
    <submittedName>
        <fullName evidence="3">Uncharacterized protein</fullName>
    </submittedName>
</protein>
<feature type="transmembrane region" description="Helical" evidence="2">
    <location>
        <begin position="199"/>
        <end position="222"/>
    </location>
</feature>
<dbReference type="Proteomes" id="UP000229740">
    <property type="component" value="Unassembled WGS sequence"/>
</dbReference>